<feature type="domain" description="Thioredoxin" evidence="7">
    <location>
        <begin position="51"/>
        <end position="238"/>
    </location>
</feature>
<evidence type="ECO:0000313" key="8">
    <source>
        <dbReference type="EMBL" id="SDS20158.1"/>
    </source>
</evidence>
<evidence type="ECO:0000259" key="7">
    <source>
        <dbReference type="PROSITE" id="PS51352"/>
    </source>
</evidence>
<dbReference type="InterPro" id="IPR012336">
    <property type="entry name" value="Thioredoxin-like_fold"/>
</dbReference>
<keyword evidence="9" id="KW-1185">Reference proteome</keyword>
<evidence type="ECO:0000256" key="2">
    <source>
        <dbReference type="ARBA" id="ARBA00022729"/>
    </source>
</evidence>
<evidence type="ECO:0000313" key="9">
    <source>
        <dbReference type="Proteomes" id="UP000199597"/>
    </source>
</evidence>
<protein>
    <submittedName>
        <fullName evidence="8">Protein-disulfide isomerase</fullName>
    </submittedName>
</protein>
<keyword evidence="5" id="KW-0676">Redox-active center</keyword>
<feature type="transmembrane region" description="Helical" evidence="6">
    <location>
        <begin position="12"/>
        <end position="33"/>
    </location>
</feature>
<evidence type="ECO:0000256" key="1">
    <source>
        <dbReference type="ARBA" id="ARBA00005791"/>
    </source>
</evidence>
<keyword evidence="4" id="KW-1015">Disulfide bond</keyword>
<sequence length="241" mass="25697">MPADPDSRPRSAWFVPVTVAVSAAVLIVAIVMMTGTSGSTGEEADPAAQAEGEGGAETNFAEAETRDGEDLLAVGPEDAPVVLVMFSDYQCPYCAAWTDETLPAMMEHVEDDELRIEWRDVNVYGPASERSARASYAAALQGQFLEYNNALFADGRTRTEANLSEDKLIALAEDLGLAPERFSEDLASEETAELIADNEDFAIDLGITATPVFVMGGQPIIGGQPTSQFETAFDSAFDAAQ</sequence>
<name>A0A1H1Q9F6_9MICO</name>
<dbReference type="InterPro" id="IPR036249">
    <property type="entry name" value="Thioredoxin-like_sf"/>
</dbReference>
<keyword evidence="8" id="KW-0413">Isomerase</keyword>
<comment type="similarity">
    <text evidence="1">Belongs to the thioredoxin family. DsbA subfamily.</text>
</comment>
<evidence type="ECO:0000256" key="3">
    <source>
        <dbReference type="ARBA" id="ARBA00023002"/>
    </source>
</evidence>
<accession>A0A1H1Q9F6</accession>
<dbReference type="AlphaFoldDB" id="A0A1H1Q9F6"/>
<keyword evidence="6" id="KW-0812">Transmembrane</keyword>
<dbReference type="InterPro" id="IPR013766">
    <property type="entry name" value="Thioredoxin_domain"/>
</dbReference>
<dbReference type="STRING" id="1136497.SAMN04489752_1197"/>
<dbReference type="EMBL" id="LT629766">
    <property type="protein sequence ID" value="SDS20158.1"/>
    <property type="molecule type" value="Genomic_DNA"/>
</dbReference>
<keyword evidence="6" id="KW-1133">Transmembrane helix</keyword>
<keyword evidence="3" id="KW-0560">Oxidoreductase</keyword>
<dbReference type="GO" id="GO:0016491">
    <property type="term" value="F:oxidoreductase activity"/>
    <property type="evidence" value="ECO:0007669"/>
    <property type="project" value="UniProtKB-KW"/>
</dbReference>
<evidence type="ECO:0000256" key="6">
    <source>
        <dbReference type="SAM" id="Phobius"/>
    </source>
</evidence>
<dbReference type="PROSITE" id="PS51352">
    <property type="entry name" value="THIOREDOXIN_2"/>
    <property type="match status" value="1"/>
</dbReference>
<dbReference type="Proteomes" id="UP000199597">
    <property type="component" value="Chromosome I"/>
</dbReference>
<evidence type="ECO:0000256" key="4">
    <source>
        <dbReference type="ARBA" id="ARBA00023157"/>
    </source>
</evidence>
<dbReference type="PANTHER" id="PTHR13887">
    <property type="entry name" value="GLUTATHIONE S-TRANSFERASE KAPPA"/>
    <property type="match status" value="1"/>
</dbReference>
<proteinExistence type="inferred from homology"/>
<gene>
    <name evidence="8" type="ORF">SAMN04489752_1197</name>
</gene>
<evidence type="ECO:0000256" key="5">
    <source>
        <dbReference type="ARBA" id="ARBA00023284"/>
    </source>
</evidence>
<dbReference type="SUPFAM" id="SSF52833">
    <property type="entry name" value="Thioredoxin-like"/>
    <property type="match status" value="1"/>
</dbReference>
<dbReference type="GO" id="GO:0016853">
    <property type="term" value="F:isomerase activity"/>
    <property type="evidence" value="ECO:0007669"/>
    <property type="project" value="UniProtKB-KW"/>
</dbReference>
<organism evidence="8 9">
    <name type="scientific">Brevibacterium siliguriense</name>
    <dbReference type="NCBI Taxonomy" id="1136497"/>
    <lineage>
        <taxon>Bacteria</taxon>
        <taxon>Bacillati</taxon>
        <taxon>Actinomycetota</taxon>
        <taxon>Actinomycetes</taxon>
        <taxon>Micrococcales</taxon>
        <taxon>Brevibacteriaceae</taxon>
        <taxon>Brevibacterium</taxon>
    </lineage>
</organism>
<dbReference type="Gene3D" id="3.40.30.10">
    <property type="entry name" value="Glutaredoxin"/>
    <property type="match status" value="1"/>
</dbReference>
<keyword evidence="6" id="KW-0472">Membrane</keyword>
<reference evidence="9" key="1">
    <citation type="submission" date="2016-10" db="EMBL/GenBank/DDBJ databases">
        <authorList>
            <person name="Varghese N."/>
            <person name="Submissions S."/>
        </authorList>
    </citation>
    <scope>NUCLEOTIDE SEQUENCE [LARGE SCALE GENOMIC DNA]</scope>
    <source>
        <strain evidence="9">DSM 23676</strain>
    </source>
</reference>
<dbReference type="Pfam" id="PF13462">
    <property type="entry name" value="Thioredoxin_4"/>
    <property type="match status" value="1"/>
</dbReference>
<keyword evidence="2" id="KW-0732">Signal</keyword>
<dbReference type="PANTHER" id="PTHR13887:SF14">
    <property type="entry name" value="DISULFIDE BOND FORMATION PROTEIN D"/>
    <property type="match status" value="1"/>
</dbReference>